<sequence length="116" mass="12819">SYKSDKTTGVSQTEDVVSGSNVSTLPYFDFNVPRNVTTAVGQTAFLHCRVEQLGDKGDPRTTCCIILGNIKAVKLNDRPLSVHFRESRSLQIPSLRSLHALIPHSRSDVIPIQTLR</sequence>
<dbReference type="EMBL" id="JASPKZ010008407">
    <property type="protein sequence ID" value="KAJ9579463.1"/>
    <property type="molecule type" value="Genomic_DNA"/>
</dbReference>
<comment type="caution">
    <text evidence="1">The sequence shown here is derived from an EMBL/GenBank/DDBJ whole genome shotgun (WGS) entry which is preliminary data.</text>
</comment>
<dbReference type="Gene3D" id="2.60.40.10">
    <property type="entry name" value="Immunoglobulins"/>
    <property type="match status" value="1"/>
</dbReference>
<organism evidence="1 2">
    <name type="scientific">Diploptera punctata</name>
    <name type="common">Pacific beetle cockroach</name>
    <dbReference type="NCBI Taxonomy" id="6984"/>
    <lineage>
        <taxon>Eukaryota</taxon>
        <taxon>Metazoa</taxon>
        <taxon>Ecdysozoa</taxon>
        <taxon>Arthropoda</taxon>
        <taxon>Hexapoda</taxon>
        <taxon>Insecta</taxon>
        <taxon>Pterygota</taxon>
        <taxon>Neoptera</taxon>
        <taxon>Polyneoptera</taxon>
        <taxon>Dictyoptera</taxon>
        <taxon>Blattodea</taxon>
        <taxon>Blaberoidea</taxon>
        <taxon>Blaberidae</taxon>
        <taxon>Diplopterinae</taxon>
        <taxon>Diploptera</taxon>
    </lineage>
</organism>
<feature type="non-terminal residue" evidence="1">
    <location>
        <position position="1"/>
    </location>
</feature>
<reference evidence="1" key="1">
    <citation type="journal article" date="2023" name="IScience">
        <title>Live-bearing cockroach genome reveals convergent evolutionary mechanisms linked to viviparity in insects and beyond.</title>
        <authorList>
            <person name="Fouks B."/>
            <person name="Harrison M.C."/>
            <person name="Mikhailova A.A."/>
            <person name="Marchal E."/>
            <person name="English S."/>
            <person name="Carruthers M."/>
            <person name="Jennings E.C."/>
            <person name="Chiamaka E.L."/>
            <person name="Frigard R.A."/>
            <person name="Pippel M."/>
            <person name="Attardo G.M."/>
            <person name="Benoit J.B."/>
            <person name="Bornberg-Bauer E."/>
            <person name="Tobe S.S."/>
        </authorList>
    </citation>
    <scope>NUCLEOTIDE SEQUENCE</scope>
    <source>
        <tissue evidence="1">Testes</tissue>
    </source>
</reference>
<dbReference type="AlphaFoldDB" id="A0AAD8E6Z7"/>
<evidence type="ECO:0000313" key="1">
    <source>
        <dbReference type="EMBL" id="KAJ9579463.1"/>
    </source>
</evidence>
<evidence type="ECO:0000313" key="2">
    <source>
        <dbReference type="Proteomes" id="UP001233999"/>
    </source>
</evidence>
<protein>
    <submittedName>
        <fullName evidence="1">Uncharacterized protein</fullName>
    </submittedName>
</protein>
<reference evidence="1" key="2">
    <citation type="submission" date="2023-05" db="EMBL/GenBank/DDBJ databases">
        <authorList>
            <person name="Fouks B."/>
        </authorList>
    </citation>
    <scope>NUCLEOTIDE SEQUENCE</scope>
    <source>
        <strain evidence="1">Stay&amp;Tobe</strain>
        <tissue evidence="1">Testes</tissue>
    </source>
</reference>
<gene>
    <name evidence="1" type="ORF">L9F63_024430</name>
</gene>
<dbReference type="InterPro" id="IPR013783">
    <property type="entry name" value="Ig-like_fold"/>
</dbReference>
<feature type="non-terminal residue" evidence="1">
    <location>
        <position position="116"/>
    </location>
</feature>
<accession>A0AAD8E6Z7</accession>
<name>A0AAD8E6Z7_DIPPU</name>
<keyword evidence="2" id="KW-1185">Reference proteome</keyword>
<proteinExistence type="predicted"/>
<dbReference type="Proteomes" id="UP001233999">
    <property type="component" value="Unassembled WGS sequence"/>
</dbReference>